<feature type="domain" description="Radical SAM core" evidence="5">
    <location>
        <begin position="36"/>
        <end position="183"/>
    </location>
</feature>
<dbReference type="PANTHER" id="PTHR43273">
    <property type="entry name" value="ANAEROBIC SULFATASE-MATURATING ENZYME HOMOLOG ASLB-RELATED"/>
    <property type="match status" value="1"/>
</dbReference>
<evidence type="ECO:0000259" key="5">
    <source>
        <dbReference type="Pfam" id="PF04055"/>
    </source>
</evidence>
<dbReference type="SFLD" id="SFLDG01067">
    <property type="entry name" value="SPASM/twitch_domain_containing"/>
    <property type="match status" value="1"/>
</dbReference>
<feature type="non-terminal residue" evidence="6">
    <location>
        <position position="255"/>
    </location>
</feature>
<organism evidence="6">
    <name type="scientific">marine metagenome</name>
    <dbReference type="NCBI Taxonomy" id="408172"/>
    <lineage>
        <taxon>unclassified sequences</taxon>
        <taxon>metagenomes</taxon>
        <taxon>ecological metagenomes</taxon>
    </lineage>
</organism>
<evidence type="ECO:0000256" key="4">
    <source>
        <dbReference type="ARBA" id="ARBA00023014"/>
    </source>
</evidence>
<dbReference type="InterPro" id="IPR013785">
    <property type="entry name" value="Aldolase_TIM"/>
</dbReference>
<evidence type="ECO:0000256" key="1">
    <source>
        <dbReference type="ARBA" id="ARBA00022691"/>
    </source>
</evidence>
<protein>
    <recommendedName>
        <fullName evidence="5">Radical SAM core domain-containing protein</fullName>
    </recommendedName>
</protein>
<dbReference type="InterPro" id="IPR058240">
    <property type="entry name" value="rSAM_sf"/>
</dbReference>
<keyword evidence="3" id="KW-0408">Iron</keyword>
<dbReference type="EMBL" id="UINC01153692">
    <property type="protein sequence ID" value="SVD48547.1"/>
    <property type="molecule type" value="Genomic_DNA"/>
</dbReference>
<dbReference type="PANTHER" id="PTHR43273:SF8">
    <property type="entry name" value="RADICAL SAM DOMAIN PROTEIN"/>
    <property type="match status" value="1"/>
</dbReference>
<dbReference type="CDD" id="cd01335">
    <property type="entry name" value="Radical_SAM"/>
    <property type="match status" value="1"/>
</dbReference>
<dbReference type="SFLD" id="SFLDS00029">
    <property type="entry name" value="Radical_SAM"/>
    <property type="match status" value="1"/>
</dbReference>
<evidence type="ECO:0000313" key="6">
    <source>
        <dbReference type="EMBL" id="SVD48547.1"/>
    </source>
</evidence>
<dbReference type="Pfam" id="PF04055">
    <property type="entry name" value="Radical_SAM"/>
    <property type="match status" value="1"/>
</dbReference>
<dbReference type="InterPro" id="IPR007197">
    <property type="entry name" value="rSAM"/>
</dbReference>
<dbReference type="AlphaFoldDB" id="A0A382VPV7"/>
<evidence type="ECO:0000256" key="3">
    <source>
        <dbReference type="ARBA" id="ARBA00023004"/>
    </source>
</evidence>
<accession>A0A382VPV7</accession>
<dbReference type="InterPro" id="IPR023867">
    <property type="entry name" value="Sulphatase_maturase_rSAM"/>
</dbReference>
<dbReference type="GO" id="GO:0016491">
    <property type="term" value="F:oxidoreductase activity"/>
    <property type="evidence" value="ECO:0007669"/>
    <property type="project" value="InterPro"/>
</dbReference>
<keyword evidence="4" id="KW-0411">Iron-sulfur</keyword>
<dbReference type="SUPFAM" id="SSF102114">
    <property type="entry name" value="Radical SAM enzymes"/>
    <property type="match status" value="1"/>
</dbReference>
<gene>
    <name evidence="6" type="ORF">METZ01_LOCUS401401</name>
</gene>
<evidence type="ECO:0000256" key="2">
    <source>
        <dbReference type="ARBA" id="ARBA00022723"/>
    </source>
</evidence>
<dbReference type="GO" id="GO:0046872">
    <property type="term" value="F:metal ion binding"/>
    <property type="evidence" value="ECO:0007669"/>
    <property type="project" value="UniProtKB-KW"/>
</dbReference>
<proteinExistence type="predicted"/>
<sequence length="255" mass="28823">MDLPLRTQKFFDSEITATGAHRARVDLLTLRTLWFNTGTLCNLTCNNCYIHSSPTNDNLVYLNIEEVRDFISEISAEKYETTEIGFTGGEPFLNPDLIGMLELCLSREFKVLVLTNAMKPMMKYCAPLILLQQQYTGALNVRVSLDHYTKTLHEMERGKGSWEPALNGLRWLCANEFRVQIAGRLGKSETEPEIRNGYAALFQKEKLGINAGDRNQLVLFPEMDDGADAPEITEVCWNTLGISPDQMMCAKARMV</sequence>
<dbReference type="GO" id="GO:0051536">
    <property type="term" value="F:iron-sulfur cluster binding"/>
    <property type="evidence" value="ECO:0007669"/>
    <property type="project" value="UniProtKB-KW"/>
</dbReference>
<name>A0A382VPV7_9ZZZZ</name>
<keyword evidence="1" id="KW-0949">S-adenosyl-L-methionine</keyword>
<keyword evidence="2" id="KW-0479">Metal-binding</keyword>
<dbReference type="Gene3D" id="3.20.20.70">
    <property type="entry name" value="Aldolase class I"/>
    <property type="match status" value="1"/>
</dbReference>
<reference evidence="6" key="1">
    <citation type="submission" date="2018-05" db="EMBL/GenBank/DDBJ databases">
        <authorList>
            <person name="Lanie J.A."/>
            <person name="Ng W.-L."/>
            <person name="Kazmierczak K.M."/>
            <person name="Andrzejewski T.M."/>
            <person name="Davidsen T.M."/>
            <person name="Wayne K.J."/>
            <person name="Tettelin H."/>
            <person name="Glass J.I."/>
            <person name="Rusch D."/>
            <person name="Podicherti R."/>
            <person name="Tsui H.-C.T."/>
            <person name="Winkler M.E."/>
        </authorList>
    </citation>
    <scope>NUCLEOTIDE SEQUENCE</scope>
</reference>